<feature type="region of interest" description="Disordered" evidence="15">
    <location>
        <begin position="1539"/>
        <end position="1624"/>
    </location>
</feature>
<dbReference type="InterPro" id="IPR008271">
    <property type="entry name" value="Ser/Thr_kinase_AS"/>
</dbReference>
<feature type="binding site" evidence="14">
    <location>
        <position position="76"/>
    </location>
    <ligand>
        <name>ATP</name>
        <dbReference type="ChEBI" id="CHEBI:30616"/>
    </ligand>
</feature>
<keyword evidence="6" id="KW-0808">Transferase</keyword>
<dbReference type="FunFam" id="1.10.510.10:FF:000533">
    <property type="entry name" value="cyclin-dependent kinase 10"/>
    <property type="match status" value="1"/>
</dbReference>
<dbReference type="GO" id="GO:0017119">
    <property type="term" value="C:Golgi transport complex"/>
    <property type="evidence" value="ECO:0007669"/>
    <property type="project" value="InterPro"/>
</dbReference>
<dbReference type="GO" id="GO:0040019">
    <property type="term" value="P:positive regulation of embryonic development"/>
    <property type="evidence" value="ECO:0007669"/>
    <property type="project" value="UniProtKB-ARBA"/>
</dbReference>
<evidence type="ECO:0000313" key="18">
    <source>
        <dbReference type="EnsemblMetazoa" id="ADIR007765-PA"/>
    </source>
</evidence>
<keyword evidence="16" id="KW-0812">Transmembrane</keyword>
<keyword evidence="11 16" id="KW-0472">Membrane</keyword>
<feature type="domain" description="Protein kinase" evidence="17">
    <location>
        <begin position="47"/>
        <end position="333"/>
    </location>
</feature>
<evidence type="ECO:0000256" key="5">
    <source>
        <dbReference type="ARBA" id="ARBA00022527"/>
    </source>
</evidence>
<dbReference type="GO" id="GO:0005524">
    <property type="term" value="F:ATP binding"/>
    <property type="evidence" value="ECO:0007669"/>
    <property type="project" value="UniProtKB-UniRule"/>
</dbReference>
<evidence type="ECO:0000313" key="19">
    <source>
        <dbReference type="Proteomes" id="UP000075884"/>
    </source>
</evidence>
<comment type="catalytic activity">
    <reaction evidence="12">
        <text>L-threonyl-[protein] + ATP = O-phospho-L-threonyl-[protein] + ADP + H(+)</text>
        <dbReference type="Rhea" id="RHEA:46608"/>
        <dbReference type="Rhea" id="RHEA-COMP:11060"/>
        <dbReference type="Rhea" id="RHEA-COMP:11605"/>
        <dbReference type="ChEBI" id="CHEBI:15378"/>
        <dbReference type="ChEBI" id="CHEBI:30013"/>
        <dbReference type="ChEBI" id="CHEBI:30616"/>
        <dbReference type="ChEBI" id="CHEBI:61977"/>
        <dbReference type="ChEBI" id="CHEBI:456216"/>
        <dbReference type="EC" id="2.7.11.22"/>
    </reaction>
</comment>
<evidence type="ECO:0000256" key="4">
    <source>
        <dbReference type="ARBA" id="ARBA00020974"/>
    </source>
</evidence>
<dbReference type="PANTHER" id="PTHR13228:SF3">
    <property type="entry name" value="CONSERVED OLIGOMERIC GOLGI COMPLEX SUBUNIT 5"/>
    <property type="match status" value="1"/>
</dbReference>
<accession>A0A182NJE1</accession>
<organism evidence="18 19">
    <name type="scientific">Anopheles dirus</name>
    <dbReference type="NCBI Taxonomy" id="7168"/>
    <lineage>
        <taxon>Eukaryota</taxon>
        <taxon>Metazoa</taxon>
        <taxon>Ecdysozoa</taxon>
        <taxon>Arthropoda</taxon>
        <taxon>Hexapoda</taxon>
        <taxon>Insecta</taxon>
        <taxon>Pterygota</taxon>
        <taxon>Neoptera</taxon>
        <taxon>Endopterygota</taxon>
        <taxon>Diptera</taxon>
        <taxon>Nematocera</taxon>
        <taxon>Culicoidea</taxon>
        <taxon>Culicidae</taxon>
        <taxon>Anophelinae</taxon>
        <taxon>Anopheles</taxon>
    </lineage>
</organism>
<dbReference type="STRING" id="7168.A0A182NJE1"/>
<dbReference type="InterPro" id="IPR049176">
    <property type="entry name" value="COG5_N"/>
</dbReference>
<comment type="subcellular location">
    <subcellularLocation>
        <location evidence="1">Golgi apparatus membrane</location>
        <topology evidence="1">Peripheral membrane protein</topology>
    </subcellularLocation>
</comment>
<feature type="transmembrane region" description="Helical" evidence="16">
    <location>
        <begin position="1159"/>
        <end position="1192"/>
    </location>
</feature>
<evidence type="ECO:0000256" key="3">
    <source>
        <dbReference type="ARBA" id="ARBA00012425"/>
    </source>
</evidence>
<evidence type="ECO:0000256" key="11">
    <source>
        <dbReference type="ARBA" id="ARBA00023136"/>
    </source>
</evidence>
<dbReference type="Proteomes" id="UP000075884">
    <property type="component" value="Unassembled WGS sequence"/>
</dbReference>
<comment type="catalytic activity">
    <reaction evidence="13">
        <text>L-seryl-[protein] + ATP = O-phospho-L-seryl-[protein] + ADP + H(+)</text>
        <dbReference type="Rhea" id="RHEA:17989"/>
        <dbReference type="Rhea" id="RHEA-COMP:9863"/>
        <dbReference type="Rhea" id="RHEA-COMP:11604"/>
        <dbReference type="ChEBI" id="CHEBI:15378"/>
        <dbReference type="ChEBI" id="CHEBI:29999"/>
        <dbReference type="ChEBI" id="CHEBI:30616"/>
        <dbReference type="ChEBI" id="CHEBI:83421"/>
        <dbReference type="ChEBI" id="CHEBI:456216"/>
        <dbReference type="EC" id="2.7.11.22"/>
    </reaction>
</comment>
<dbReference type="SMART" id="SM00220">
    <property type="entry name" value="S_TKc"/>
    <property type="match status" value="1"/>
</dbReference>
<dbReference type="InterPro" id="IPR000719">
    <property type="entry name" value="Prot_kinase_dom"/>
</dbReference>
<dbReference type="CDD" id="cd07845">
    <property type="entry name" value="STKc_CDK10"/>
    <property type="match status" value="1"/>
</dbReference>
<proteinExistence type="inferred from homology"/>
<feature type="region of interest" description="Disordered" evidence="15">
    <location>
        <begin position="1740"/>
        <end position="1767"/>
    </location>
</feature>
<evidence type="ECO:0000256" key="1">
    <source>
        <dbReference type="ARBA" id="ARBA00004395"/>
    </source>
</evidence>
<dbReference type="GO" id="GO:0007346">
    <property type="term" value="P:regulation of mitotic cell cycle"/>
    <property type="evidence" value="ECO:0007669"/>
    <property type="project" value="InterPro"/>
</dbReference>
<keyword evidence="19" id="KW-1185">Reference proteome</keyword>
<keyword evidence="9 14" id="KW-0067">ATP-binding</keyword>
<evidence type="ECO:0000256" key="8">
    <source>
        <dbReference type="ARBA" id="ARBA00022777"/>
    </source>
</evidence>
<dbReference type="GO" id="GO:0006891">
    <property type="term" value="P:intra-Golgi vesicle-mediated transport"/>
    <property type="evidence" value="ECO:0007669"/>
    <property type="project" value="InterPro"/>
</dbReference>
<keyword evidence="8" id="KW-0418">Kinase</keyword>
<dbReference type="EC" id="2.7.11.22" evidence="3"/>
<keyword evidence="10" id="KW-0333">Golgi apparatus</keyword>
<dbReference type="EnsemblMetazoa" id="ADIR007765-RA">
    <property type="protein sequence ID" value="ADIR007765-PA"/>
    <property type="gene ID" value="ADIR007765"/>
</dbReference>
<feature type="transmembrane region" description="Helical" evidence="16">
    <location>
        <begin position="1368"/>
        <end position="1395"/>
    </location>
</feature>
<dbReference type="PROSITE" id="PS00108">
    <property type="entry name" value="PROTEIN_KINASE_ST"/>
    <property type="match status" value="1"/>
</dbReference>
<dbReference type="InterPro" id="IPR048485">
    <property type="entry name" value="COG5_helical"/>
</dbReference>
<feature type="compositionally biased region" description="Basic and acidic residues" evidence="15">
    <location>
        <begin position="578"/>
        <end position="587"/>
    </location>
</feature>
<dbReference type="InterPro" id="IPR044093">
    <property type="entry name" value="STKc_CDK10"/>
</dbReference>
<reference evidence="19" key="1">
    <citation type="submission" date="2013-03" db="EMBL/GenBank/DDBJ databases">
        <title>The Genome Sequence of Anopheles dirus WRAIR2.</title>
        <authorList>
            <consortium name="The Broad Institute Genomics Platform"/>
            <person name="Neafsey D.E."/>
            <person name="Walton C."/>
            <person name="Walker B."/>
            <person name="Young S.K."/>
            <person name="Zeng Q."/>
            <person name="Gargeya S."/>
            <person name="Fitzgerald M."/>
            <person name="Haas B."/>
            <person name="Abouelleil A."/>
            <person name="Allen A.W."/>
            <person name="Alvarado L."/>
            <person name="Arachchi H.M."/>
            <person name="Berlin A.M."/>
            <person name="Chapman S.B."/>
            <person name="Gainer-Dewar J."/>
            <person name="Goldberg J."/>
            <person name="Griggs A."/>
            <person name="Gujja S."/>
            <person name="Hansen M."/>
            <person name="Howarth C."/>
            <person name="Imamovic A."/>
            <person name="Ireland A."/>
            <person name="Larimer J."/>
            <person name="McCowan C."/>
            <person name="Murphy C."/>
            <person name="Pearson M."/>
            <person name="Poon T.W."/>
            <person name="Priest M."/>
            <person name="Roberts A."/>
            <person name="Saif S."/>
            <person name="Shea T."/>
            <person name="Sisk P."/>
            <person name="Sykes S."/>
            <person name="Wortman J."/>
            <person name="Nusbaum C."/>
            <person name="Birren B."/>
        </authorList>
    </citation>
    <scope>NUCLEOTIDE SEQUENCE [LARGE SCALE GENOMIC DNA]</scope>
    <source>
        <strain evidence="19">WRAIR2</strain>
    </source>
</reference>
<evidence type="ECO:0000256" key="13">
    <source>
        <dbReference type="ARBA" id="ARBA00048367"/>
    </source>
</evidence>
<evidence type="ECO:0000256" key="7">
    <source>
        <dbReference type="ARBA" id="ARBA00022741"/>
    </source>
</evidence>
<comment type="similarity">
    <text evidence="2">Belongs to the protein kinase superfamily. CMGC Ser/Thr protein kinase family. CDC2/CDKX subfamily.</text>
</comment>
<evidence type="ECO:0000256" key="10">
    <source>
        <dbReference type="ARBA" id="ARBA00023034"/>
    </source>
</evidence>
<sequence>MASDYADHRDPNRPVQRKGMLMNFRTQEYTEIRPQDVYGKCRYVSAFQKCNRVGEGTYGIVFRARDTATNEIVALKKVRIDQDIFKDGFPISGLREIQILKNCNHENIVRLKEVVVGNSLESIFLVMEFCEQDLASLLDNMDTPFSESQVKCIIIQLLKGLKYLHAKYIIHRDLKVSNLLLTDTGCLKIADFGLARYISDSKKPVTPGLVTLWYRPPELLFGCETQTTAVDMWATGCILGELLSHKPLLPGTSEISQIELIINLLGTPTPAIWPEFSSLPLVQSFTLKEQPYNNLKSKFPFLSVSGFDLLNSLFMYNPRSRATAERSLLCTYLKEPPLQFFKNFLADKPSPELQLTVAISDQIGKLSEGIEQLSSALQKQVREQYGALLSQAKHAGTLNASIDSISSHIETLRFGAERLRRQITVPYDMLATQTKVLGRLHEASHVLRQCARFLQVHKELERTSDLAEQASIVNELEGLMEDVDLTKIDFLREEIGTVTKAKQRLLKLANRDLFEGIQKNKPEQVGVCVRIFHNLKILPKCLNNVLETFGNYLKDAIKESFAGTDVAKLRKTGASSPAKERAHESRQLKAPGKAPTLTNSSTFRTKLWQALEWLFLDEMYGHCSQVLFLQKCLLELPLGDDYALAKEFDRKFWTNLEKQLVGSFKSAQSHVTQTLQQGLPKLLSLARGLETKVDQHFTFGEKVFGSLEAGYLEKCANNFKVALADVDFPNQEVIDALVRVASTELNAAIVDARLIDLVTGVLCVSNKDLWNKIERNVKLGSETQQVLDNPNVSQSLNITLANVIFYHHEAINRLVKNLGTKFSALEASKRLTSSLVEGKTITTAILQPLIASIHSAVNVILLSMHREPGLNSSNISTAGPSLYMKELQDFIVRAWNTHILPFNDRAVIEEAGRNLATRCIELFVQNLATIRPISFAGRQRLKADCHHLEGALKPIVPDLSSLGKSFRLLRAVGSLYTVTPQELVEQTEDVGGVVPPYIVLFMLFGHAGSDMTSPHVTAGWGNEKLLLWLESHSAERDRLELITGALQKYRTVVRQKNITQYDPIYPIVTSYLENVVKHLVGMRWHGVDLRELWFRLLVHDRLHDRAEQKAVMAPQRPLVWLALGLAILVEVKCSPVLEESAGGVKDVETGRQRGPFHSAIYPFGWGWGIAAFVIAIVKGAFWLGIIMIWAFFKGFPAKHGCAPIILRESAPYFHDHHHDHHEEIIWDKPPHRRRSIREAVQPGQESDLLLTDMMTDLAFSFLGVHSTDCRKRFVCEVDVRAKNDFLLKLGTRMLGVDIFRKYREADDVAADSMKQCAELYSKCRAQGDSITMNVFDGQMQGSIDDYDDAVASQNQEPQKHSSPYPYAWRWWIAHSVLWIIKGGFWLSVFIIVVLYKALPKQHSCCSPVILEEPVSFEHHQASLGWARSTELAMLVLVTAQELAESATKSLDEGRRRKRFYKFFFKALGPIMSTVGTIVLVKAKIVLVALFFAGIYYFGHKIFPLGLFGSSIISETPPPFIDSSPYTGYHSGHEIISSYPGPEPYSSYDPSSSYESPSPSYGPPAATYGPPSSSYLPPSTGYLPPSSDSSSYSKFSSGTRRKRDVHGRQSAGDSDPNGNDPEENEMYWTDTLTDMTFRFLGVNRRVCRKRFVCEFDFQARRNPILLFVTRAIGRDVFHNYRDAGDEKPTSYKDCGRIYEECKVPKRKKFVRRPFRPAAAEQFPTPALSNDNTKENEIDAVETTTTPPINPIRGKLILQPKHPNSFRRN</sequence>
<evidence type="ECO:0000256" key="15">
    <source>
        <dbReference type="SAM" id="MobiDB-lite"/>
    </source>
</evidence>
<dbReference type="Pfam" id="PF00069">
    <property type="entry name" value="Pkinase"/>
    <property type="match status" value="1"/>
</dbReference>
<dbReference type="Gene3D" id="1.10.510.10">
    <property type="entry name" value="Transferase(Phosphotransferase) domain 1"/>
    <property type="match status" value="1"/>
</dbReference>
<keyword evidence="5" id="KW-0723">Serine/threonine-protein kinase</keyword>
<evidence type="ECO:0000259" key="17">
    <source>
        <dbReference type="PROSITE" id="PS50011"/>
    </source>
</evidence>
<dbReference type="PROSITE" id="PS50011">
    <property type="entry name" value="PROTEIN_KINASE_DOM"/>
    <property type="match status" value="1"/>
</dbReference>
<dbReference type="GO" id="GO:0004693">
    <property type="term" value="F:cyclin-dependent protein serine/threonine kinase activity"/>
    <property type="evidence" value="ECO:0007669"/>
    <property type="project" value="UniProtKB-EC"/>
</dbReference>
<keyword evidence="16" id="KW-1133">Transmembrane helix</keyword>
<evidence type="ECO:0000256" key="9">
    <source>
        <dbReference type="ARBA" id="ARBA00022840"/>
    </source>
</evidence>
<name>A0A182NJE1_9DIPT</name>
<protein>
    <recommendedName>
        <fullName evidence="4">Conserved oligomeric Golgi complex subunit 5</fullName>
        <ecNumber evidence="3">2.7.11.22</ecNumber>
    </recommendedName>
</protein>
<dbReference type="PROSITE" id="PS00107">
    <property type="entry name" value="PROTEIN_KINASE_ATP"/>
    <property type="match status" value="1"/>
</dbReference>
<dbReference type="Pfam" id="PF20649">
    <property type="entry name" value="COG5_C"/>
    <property type="match status" value="1"/>
</dbReference>
<evidence type="ECO:0000256" key="14">
    <source>
        <dbReference type="PROSITE-ProRule" id="PRU10141"/>
    </source>
</evidence>
<evidence type="ECO:0000256" key="2">
    <source>
        <dbReference type="ARBA" id="ARBA00006485"/>
    </source>
</evidence>
<dbReference type="InterPro" id="IPR019465">
    <property type="entry name" value="Cog5"/>
</dbReference>
<feature type="region of interest" description="Disordered" evidence="15">
    <location>
        <begin position="572"/>
        <end position="597"/>
    </location>
</feature>
<evidence type="ECO:0000256" key="12">
    <source>
        <dbReference type="ARBA" id="ARBA00047811"/>
    </source>
</evidence>
<evidence type="ECO:0000256" key="6">
    <source>
        <dbReference type="ARBA" id="ARBA00022679"/>
    </source>
</evidence>
<reference evidence="18" key="2">
    <citation type="submission" date="2020-05" db="UniProtKB">
        <authorList>
            <consortium name="EnsemblMetazoa"/>
        </authorList>
    </citation>
    <scope>IDENTIFICATION</scope>
    <source>
        <strain evidence="18">WRAIR2</strain>
    </source>
</reference>
<keyword evidence="7 14" id="KW-0547">Nucleotide-binding</keyword>
<evidence type="ECO:0000256" key="16">
    <source>
        <dbReference type="SAM" id="Phobius"/>
    </source>
</evidence>
<dbReference type="GO" id="GO:0000139">
    <property type="term" value="C:Golgi membrane"/>
    <property type="evidence" value="ECO:0007669"/>
    <property type="project" value="UniProtKB-SubCell"/>
</dbReference>
<dbReference type="InterPro" id="IPR011009">
    <property type="entry name" value="Kinase-like_dom_sf"/>
</dbReference>
<dbReference type="InterPro" id="IPR017441">
    <property type="entry name" value="Protein_kinase_ATP_BS"/>
</dbReference>
<dbReference type="PANTHER" id="PTHR13228">
    <property type="entry name" value="CONSERVED OLIGOMERIC GOLGI COMPLEX COMPONENT 5"/>
    <property type="match status" value="1"/>
</dbReference>
<dbReference type="Pfam" id="PF10392">
    <property type="entry name" value="COG5_N"/>
    <property type="match status" value="1"/>
</dbReference>
<dbReference type="SUPFAM" id="SSF56112">
    <property type="entry name" value="Protein kinase-like (PK-like)"/>
    <property type="match status" value="1"/>
</dbReference>
<feature type="compositionally biased region" description="Low complexity" evidence="15">
    <location>
        <begin position="1539"/>
        <end position="1596"/>
    </location>
</feature>
<feature type="transmembrane region" description="Helical" evidence="16">
    <location>
        <begin position="1464"/>
        <end position="1497"/>
    </location>
</feature>
<dbReference type="Gene3D" id="3.30.200.20">
    <property type="entry name" value="Phosphorylase Kinase, domain 1"/>
    <property type="match status" value="1"/>
</dbReference>
<dbReference type="VEuPathDB" id="VectorBase:ADIR007765"/>
<dbReference type="FunFam" id="3.30.200.20:FF:000054">
    <property type="entry name" value="Cyclin-dependent kinase 11B"/>
    <property type="match status" value="1"/>
</dbReference>